<evidence type="ECO:0008006" key="4">
    <source>
        <dbReference type="Google" id="ProtNLM"/>
    </source>
</evidence>
<feature type="compositionally biased region" description="Acidic residues" evidence="1">
    <location>
        <begin position="218"/>
        <end position="234"/>
    </location>
</feature>
<proteinExistence type="predicted"/>
<dbReference type="PANTHER" id="PTHR36542">
    <property type="entry name" value="GIG2-LIKE PROTEIN DRED-RELATED"/>
    <property type="match status" value="1"/>
</dbReference>
<dbReference type="AlphaFoldDB" id="A0ABD1KD55"/>
<dbReference type="Proteomes" id="UP001591681">
    <property type="component" value="Unassembled WGS sequence"/>
</dbReference>
<accession>A0ABD1KD55</accession>
<feature type="region of interest" description="Disordered" evidence="1">
    <location>
        <begin position="138"/>
        <end position="313"/>
    </location>
</feature>
<feature type="compositionally biased region" description="Acidic residues" evidence="1">
    <location>
        <begin position="301"/>
        <end position="313"/>
    </location>
</feature>
<dbReference type="InterPro" id="IPR002038">
    <property type="entry name" value="Osteopontin"/>
</dbReference>
<reference evidence="2 3" key="1">
    <citation type="submission" date="2024-09" db="EMBL/GenBank/DDBJ databases">
        <title>A chromosome-level genome assembly of Gray's grenadier anchovy, Coilia grayii.</title>
        <authorList>
            <person name="Fu Z."/>
        </authorList>
    </citation>
    <scope>NUCLEOTIDE SEQUENCE [LARGE SCALE GENOMIC DNA]</scope>
    <source>
        <strain evidence="2">G4</strain>
        <tissue evidence="2">Muscle</tissue>
    </source>
</reference>
<organism evidence="2 3">
    <name type="scientific">Coilia grayii</name>
    <name type="common">Gray's grenadier anchovy</name>
    <dbReference type="NCBI Taxonomy" id="363190"/>
    <lineage>
        <taxon>Eukaryota</taxon>
        <taxon>Metazoa</taxon>
        <taxon>Chordata</taxon>
        <taxon>Craniata</taxon>
        <taxon>Vertebrata</taxon>
        <taxon>Euteleostomi</taxon>
        <taxon>Actinopterygii</taxon>
        <taxon>Neopterygii</taxon>
        <taxon>Teleostei</taxon>
        <taxon>Clupei</taxon>
        <taxon>Clupeiformes</taxon>
        <taxon>Clupeoidei</taxon>
        <taxon>Engraulidae</taxon>
        <taxon>Coilinae</taxon>
        <taxon>Coilia</taxon>
    </lineage>
</organism>
<evidence type="ECO:0000313" key="3">
    <source>
        <dbReference type="Proteomes" id="UP001591681"/>
    </source>
</evidence>
<feature type="compositionally biased region" description="Acidic residues" evidence="1">
    <location>
        <begin position="268"/>
        <end position="278"/>
    </location>
</feature>
<dbReference type="EMBL" id="JBHFQA010000006">
    <property type="protein sequence ID" value="KAL2097135.1"/>
    <property type="molecule type" value="Genomic_DNA"/>
</dbReference>
<feature type="compositionally biased region" description="Acidic residues" evidence="1">
    <location>
        <begin position="244"/>
        <end position="257"/>
    </location>
</feature>
<dbReference type="PANTHER" id="PTHR36542:SF2">
    <property type="entry name" value="GIG2-LIKE PROTEIN DRED-RELATED"/>
    <property type="match status" value="1"/>
</dbReference>
<comment type="caution">
    <text evidence="2">The sequence shown here is derived from an EMBL/GenBank/DDBJ whole genome shotgun (WGS) entry which is preliminary data.</text>
</comment>
<keyword evidence="3" id="KW-1185">Reference proteome</keyword>
<name>A0ABD1KD55_9TELE</name>
<feature type="compositionally biased region" description="Basic and acidic residues" evidence="1">
    <location>
        <begin position="282"/>
        <end position="300"/>
    </location>
</feature>
<dbReference type="PRINTS" id="PR00216">
    <property type="entry name" value="OSTEOPONTIN"/>
</dbReference>
<dbReference type="SUPFAM" id="SSF56399">
    <property type="entry name" value="ADP-ribosylation"/>
    <property type="match status" value="1"/>
</dbReference>
<protein>
    <recommendedName>
        <fullName evidence="4">PARP catalytic domain-containing protein</fullName>
    </recommendedName>
</protein>
<dbReference type="Gene3D" id="3.90.175.10">
    <property type="entry name" value="Diphtheria Toxin, domain 1"/>
    <property type="match status" value="1"/>
</dbReference>
<gene>
    <name evidence="2" type="ORF">ACEWY4_006342</name>
</gene>
<feature type="compositionally biased region" description="Basic and acidic residues" evidence="1">
    <location>
        <begin position="175"/>
        <end position="217"/>
    </location>
</feature>
<feature type="compositionally biased region" description="Acidic residues" evidence="1">
    <location>
        <begin position="148"/>
        <end position="174"/>
    </location>
</feature>
<evidence type="ECO:0000256" key="1">
    <source>
        <dbReference type="SAM" id="MobiDB-lite"/>
    </source>
</evidence>
<sequence>MGKSAFGKYFQKGQDYKQEPTYIMYHGTTMKAARKIKRMGFLPSSDGMLGRGVYVSRSFRKAACYPRSAKGQERAVLKLSVRVGRVKKIDKQGHPLQKNWHKSGYDTAWVPPNCGMVKSGRQENCVWDPRRIRVLSIQSSTLGGREDESTDEDDDDEEEEEYDDEEEEEEEEEGDRTTDTHEGDSTDEKDSVAAYMSHEEATNSGDERSSSLSRDDSGTDEYVDTDSASPDDTDDRSSSHSTDSDDDDDDDGEDGNEASDREGSKGDESDEVFTESDTSEPVGEHSDEYYGERSNKYHEEQSDEYYSSDDDDY</sequence>
<feature type="compositionally biased region" description="Basic and acidic residues" evidence="1">
    <location>
        <begin position="258"/>
        <end position="267"/>
    </location>
</feature>
<evidence type="ECO:0000313" key="2">
    <source>
        <dbReference type="EMBL" id="KAL2097135.1"/>
    </source>
</evidence>